<dbReference type="InterPro" id="IPR008197">
    <property type="entry name" value="WAP_dom"/>
</dbReference>
<reference evidence="5" key="1">
    <citation type="submission" date="2025-08" db="UniProtKB">
        <authorList>
            <consortium name="RefSeq"/>
        </authorList>
    </citation>
    <scope>IDENTIFICATION</scope>
    <source>
        <tissue evidence="5">Sperm</tissue>
    </source>
</reference>
<dbReference type="GO" id="GO:0004867">
    <property type="term" value="F:serine-type endopeptidase inhibitor activity"/>
    <property type="evidence" value="ECO:0007669"/>
    <property type="project" value="TreeGrafter"/>
</dbReference>
<evidence type="ECO:0000256" key="1">
    <source>
        <dbReference type="SAM" id="MobiDB-lite"/>
    </source>
</evidence>
<dbReference type="Pfam" id="PF00095">
    <property type="entry name" value="WAP"/>
    <property type="match status" value="9"/>
</dbReference>
<dbReference type="InterPro" id="IPR036645">
    <property type="entry name" value="Elafin-like_sf"/>
</dbReference>
<dbReference type="RefSeq" id="XP_032824797.1">
    <property type="nucleotide sequence ID" value="XM_032968906.1"/>
</dbReference>
<gene>
    <name evidence="5" type="primary">LOC116950820</name>
</gene>
<dbReference type="KEGG" id="pmrn:116950820"/>
<evidence type="ECO:0000259" key="3">
    <source>
        <dbReference type="PROSITE" id="PS51390"/>
    </source>
</evidence>
<feature type="region of interest" description="Disordered" evidence="1">
    <location>
        <begin position="559"/>
        <end position="582"/>
    </location>
</feature>
<feature type="domain" description="WAP" evidence="3">
    <location>
        <begin position="503"/>
        <end position="552"/>
    </location>
</feature>
<dbReference type="Gene3D" id="4.10.75.10">
    <property type="entry name" value="Elafin-like"/>
    <property type="match status" value="9"/>
</dbReference>
<dbReference type="AlphaFoldDB" id="A0AAJ7X8C8"/>
<dbReference type="PANTHER" id="PTHR19441:SF95">
    <property type="entry name" value="PERLWAPIN ISOFORM X1"/>
    <property type="match status" value="1"/>
</dbReference>
<evidence type="ECO:0000313" key="4">
    <source>
        <dbReference type="Proteomes" id="UP001318040"/>
    </source>
</evidence>
<keyword evidence="4" id="KW-1185">Reference proteome</keyword>
<feature type="domain" description="WAP" evidence="3">
    <location>
        <begin position="100"/>
        <end position="147"/>
    </location>
</feature>
<feature type="domain" description="WAP" evidence="3">
    <location>
        <begin position="404"/>
        <end position="453"/>
    </location>
</feature>
<accession>A0AAJ7X8C8</accession>
<feature type="compositionally biased region" description="Basic and acidic residues" evidence="1">
    <location>
        <begin position="573"/>
        <end position="582"/>
    </location>
</feature>
<feature type="signal peptide" evidence="2">
    <location>
        <begin position="1"/>
        <end position="34"/>
    </location>
</feature>
<evidence type="ECO:0000256" key="2">
    <source>
        <dbReference type="SAM" id="SignalP"/>
    </source>
</evidence>
<sequence length="582" mass="61574">MMTMVRVSASSRLALPMMIAMLQLLLLQSPSAVAVKPGSCPTLPPDTMGTCDEACTDDDSCPGEQKCCSNGCGHSCVQPQVLRPSGLTLPVLKPIQVEPVAVKPGSCPTPPPDTVGTCDEACTVDESCPGEQKCCSNGCGHGCVQPEDLILKDAELLPVKPGSCPTLPPDTVGTCDEACTDDDSCPGEQKCCSNGCGHSCVDPQVLRPSGVKLPVLKPIQVEPVAVKLGSCPTPPPDTVGTCDEACTVDESCPGEQKCCSNGCGHSCVQPEDLILKDAELVAVKPGSCPTLPPDTMGTCDEACTDDDSCPGEQKCCSNGCGHSCVQPQVLGPSGLTLPVLKPIQVELGRVKPEVRPGCCREPDPFHIQYCIWKNDRCRGDGECPGVQKCCPHSCGNRCEDVKPGKPKPGECPFVYTSLIRCAFRPPQCSEDWQCPGEQKCCNRGCVTACRKPVKNKNGFCPYIDTIRRIKCVVRPDLNQCQQDWQCPDNEKCCNTGCELICIKPVKAGSCPVWNFSAIVCIRYNDGCRSDDDCPGKQKCCSVPCGVGCVAPDLAQRGLDNLTDGASPQSPASDRPDREGGGV</sequence>
<dbReference type="PROSITE" id="PS51390">
    <property type="entry name" value="WAP"/>
    <property type="match status" value="8"/>
</dbReference>
<dbReference type="Proteomes" id="UP001318040">
    <property type="component" value="Chromosome 40"/>
</dbReference>
<evidence type="ECO:0000313" key="5">
    <source>
        <dbReference type="RefSeq" id="XP_032824797.1"/>
    </source>
</evidence>
<dbReference type="PANTHER" id="PTHR19441">
    <property type="entry name" value="WHEY ACDIC PROTEIN WAP"/>
    <property type="match status" value="1"/>
</dbReference>
<feature type="chain" id="PRO_5042531232" evidence="2">
    <location>
        <begin position="35"/>
        <end position="582"/>
    </location>
</feature>
<protein>
    <submittedName>
        <fullName evidence="5">Prestalk protein-like</fullName>
    </submittedName>
</protein>
<name>A0AAJ7X8C8_PETMA</name>
<proteinExistence type="predicted"/>
<feature type="domain" description="WAP" evidence="3">
    <location>
        <begin position="224"/>
        <end position="271"/>
    </location>
</feature>
<dbReference type="InterPro" id="IPR050514">
    <property type="entry name" value="WAP_four-disulfide_core"/>
</dbReference>
<organism evidence="4 5">
    <name type="scientific">Petromyzon marinus</name>
    <name type="common">Sea lamprey</name>
    <dbReference type="NCBI Taxonomy" id="7757"/>
    <lineage>
        <taxon>Eukaryota</taxon>
        <taxon>Metazoa</taxon>
        <taxon>Chordata</taxon>
        <taxon>Craniata</taxon>
        <taxon>Vertebrata</taxon>
        <taxon>Cyclostomata</taxon>
        <taxon>Hyperoartia</taxon>
        <taxon>Petromyzontiformes</taxon>
        <taxon>Petromyzontidae</taxon>
        <taxon>Petromyzon</taxon>
    </lineage>
</organism>
<keyword evidence="2" id="KW-0732">Signal</keyword>
<dbReference type="PRINTS" id="PR00003">
    <property type="entry name" value="4DISULPHCORE"/>
</dbReference>
<dbReference type="FunFam" id="4.10.75.10:FF:000001">
    <property type="entry name" value="Anosmin 1"/>
    <property type="match status" value="5"/>
</dbReference>
<feature type="domain" description="WAP" evidence="3">
    <location>
        <begin position="352"/>
        <end position="402"/>
    </location>
</feature>
<dbReference type="GO" id="GO:0005615">
    <property type="term" value="C:extracellular space"/>
    <property type="evidence" value="ECO:0007669"/>
    <property type="project" value="TreeGrafter"/>
</dbReference>
<feature type="domain" description="WAP" evidence="3">
    <location>
        <begin position="33"/>
        <end position="80"/>
    </location>
</feature>
<dbReference type="SMART" id="SM00217">
    <property type="entry name" value="WAP"/>
    <property type="match status" value="9"/>
</dbReference>
<feature type="domain" description="WAP" evidence="3">
    <location>
        <begin position="157"/>
        <end position="204"/>
    </location>
</feature>
<feature type="domain" description="WAP" evidence="3">
    <location>
        <begin position="281"/>
        <end position="328"/>
    </location>
</feature>
<dbReference type="CDD" id="cd00199">
    <property type="entry name" value="WAP"/>
    <property type="match status" value="5"/>
</dbReference>
<dbReference type="SUPFAM" id="SSF57256">
    <property type="entry name" value="Elafin-like"/>
    <property type="match status" value="8"/>
</dbReference>